<dbReference type="GO" id="GO:0016616">
    <property type="term" value="F:oxidoreductase activity, acting on the CH-OH group of donors, NAD or NADP as acceptor"/>
    <property type="evidence" value="ECO:0007669"/>
    <property type="project" value="InterPro"/>
</dbReference>
<name>X1ML36_9ZZZZ</name>
<dbReference type="GO" id="GO:0000271">
    <property type="term" value="P:polysaccharide biosynthetic process"/>
    <property type="evidence" value="ECO:0007669"/>
    <property type="project" value="InterPro"/>
</dbReference>
<dbReference type="GO" id="GO:0016628">
    <property type="term" value="F:oxidoreductase activity, acting on the CH-CH group of donors, NAD or NADP as acceptor"/>
    <property type="evidence" value="ECO:0007669"/>
    <property type="project" value="InterPro"/>
</dbReference>
<gene>
    <name evidence="3" type="ORF">S06H3_12329</name>
</gene>
<dbReference type="Gene3D" id="3.40.50.720">
    <property type="entry name" value="NAD(P)-binding Rossmann-like Domain"/>
    <property type="match status" value="1"/>
</dbReference>
<evidence type="ECO:0000259" key="2">
    <source>
        <dbReference type="Pfam" id="PF03721"/>
    </source>
</evidence>
<dbReference type="InterPro" id="IPR001732">
    <property type="entry name" value="UDP-Glc/GDP-Man_DH_N"/>
</dbReference>
<dbReference type="InterPro" id="IPR017476">
    <property type="entry name" value="UDP-Glc/GDP-Man"/>
</dbReference>
<dbReference type="InterPro" id="IPR028359">
    <property type="entry name" value="UDP_ManNAc/GlcNAc_DH"/>
</dbReference>
<comment type="caution">
    <text evidence="3">The sequence shown here is derived from an EMBL/GenBank/DDBJ whole genome shotgun (WGS) entry which is preliminary data.</text>
</comment>
<dbReference type="GO" id="GO:0051287">
    <property type="term" value="F:NAD binding"/>
    <property type="evidence" value="ECO:0007669"/>
    <property type="project" value="InterPro"/>
</dbReference>
<comment type="similarity">
    <text evidence="1">Belongs to the UDP-glucose/GDP-mannose dehydrogenase family.</text>
</comment>
<organism evidence="3">
    <name type="scientific">marine sediment metagenome</name>
    <dbReference type="NCBI Taxonomy" id="412755"/>
    <lineage>
        <taxon>unclassified sequences</taxon>
        <taxon>metagenomes</taxon>
        <taxon>ecological metagenomes</taxon>
    </lineage>
</organism>
<reference evidence="3" key="1">
    <citation type="journal article" date="2014" name="Front. Microbiol.">
        <title>High frequency of phylogenetically diverse reductive dehalogenase-homologous genes in deep subseafloor sedimentary metagenomes.</title>
        <authorList>
            <person name="Kawai M."/>
            <person name="Futagami T."/>
            <person name="Toyoda A."/>
            <person name="Takaki Y."/>
            <person name="Nishi S."/>
            <person name="Hori S."/>
            <person name="Arai W."/>
            <person name="Tsubouchi T."/>
            <person name="Morono Y."/>
            <person name="Uchiyama I."/>
            <person name="Ito T."/>
            <person name="Fujiyama A."/>
            <person name="Inagaki F."/>
            <person name="Takami H."/>
        </authorList>
    </citation>
    <scope>NUCLEOTIDE SEQUENCE</scope>
    <source>
        <strain evidence="3">Expedition CK06-06</strain>
    </source>
</reference>
<accession>X1ML36</accession>
<dbReference type="PIRSF" id="PIRSF500136">
    <property type="entry name" value="UDP_ManNAc_DH"/>
    <property type="match status" value="1"/>
</dbReference>
<evidence type="ECO:0000313" key="3">
    <source>
        <dbReference type="EMBL" id="GAI07069.1"/>
    </source>
</evidence>
<dbReference type="EMBL" id="BARV01006039">
    <property type="protein sequence ID" value="GAI07069.1"/>
    <property type="molecule type" value="Genomic_DNA"/>
</dbReference>
<dbReference type="AlphaFoldDB" id="X1ML36"/>
<proteinExistence type="inferred from homology"/>
<dbReference type="PANTHER" id="PTHR43491:SF2">
    <property type="entry name" value="UDP-N-ACETYL-D-MANNOSAMINE DEHYDROGENASE"/>
    <property type="match status" value="1"/>
</dbReference>
<dbReference type="PIRSF" id="PIRSF000124">
    <property type="entry name" value="UDPglc_GDPman_dh"/>
    <property type="match status" value="1"/>
</dbReference>
<feature type="domain" description="UDP-glucose/GDP-mannose dehydrogenase N-terminal" evidence="2">
    <location>
        <begin position="2"/>
        <end position="102"/>
    </location>
</feature>
<dbReference type="PANTHER" id="PTHR43491">
    <property type="entry name" value="UDP-N-ACETYL-D-MANNOSAMINE DEHYDROGENASE"/>
    <property type="match status" value="1"/>
</dbReference>
<sequence>MKKVCVIGLGYIGLPTACILSSKGFKVIGVDINQKLVEELNQVNIDPLEPGLAGLANAAIKSGNFIPKISPEEADVFMICVPTPLTNENKADLSYIKTAAKSRRL</sequence>
<dbReference type="Pfam" id="PF03721">
    <property type="entry name" value="UDPG_MGDP_dh_N"/>
    <property type="match status" value="1"/>
</dbReference>
<dbReference type="InterPro" id="IPR036291">
    <property type="entry name" value="NAD(P)-bd_dom_sf"/>
</dbReference>
<evidence type="ECO:0000256" key="1">
    <source>
        <dbReference type="ARBA" id="ARBA00006601"/>
    </source>
</evidence>
<protein>
    <recommendedName>
        <fullName evidence="2">UDP-glucose/GDP-mannose dehydrogenase N-terminal domain-containing protein</fullName>
    </recommendedName>
</protein>
<dbReference type="SUPFAM" id="SSF51735">
    <property type="entry name" value="NAD(P)-binding Rossmann-fold domains"/>
    <property type="match status" value="1"/>
</dbReference>